<feature type="region of interest" description="Disordered" evidence="1">
    <location>
        <begin position="35"/>
        <end position="68"/>
    </location>
</feature>
<gene>
    <name evidence="2" type="ORF">EMWEY_00036190</name>
</gene>
<dbReference type="AlphaFoldDB" id="U6MA43"/>
<dbReference type="OrthoDB" id="348781at2759"/>
<dbReference type="VEuPathDB" id="ToxoDB:EMWEY_00036190"/>
<dbReference type="RefSeq" id="XP_013337566.1">
    <property type="nucleotide sequence ID" value="XM_013482112.1"/>
</dbReference>
<dbReference type="Proteomes" id="UP000030763">
    <property type="component" value="Unassembled WGS sequence"/>
</dbReference>
<organism evidence="2 3">
    <name type="scientific">Eimeria maxima</name>
    <name type="common">Coccidian parasite</name>
    <dbReference type="NCBI Taxonomy" id="5804"/>
    <lineage>
        <taxon>Eukaryota</taxon>
        <taxon>Sar</taxon>
        <taxon>Alveolata</taxon>
        <taxon>Apicomplexa</taxon>
        <taxon>Conoidasida</taxon>
        <taxon>Coccidia</taxon>
        <taxon>Eucoccidiorida</taxon>
        <taxon>Eimeriorina</taxon>
        <taxon>Eimeriidae</taxon>
        <taxon>Eimeria</taxon>
    </lineage>
</organism>
<evidence type="ECO:0000256" key="1">
    <source>
        <dbReference type="SAM" id="MobiDB-lite"/>
    </source>
</evidence>
<protein>
    <submittedName>
        <fullName evidence="2">Uncharacterized protein</fullName>
    </submittedName>
</protein>
<reference evidence="2" key="2">
    <citation type="submission" date="2013-10" db="EMBL/GenBank/DDBJ databases">
        <authorList>
            <person name="Aslett M."/>
        </authorList>
    </citation>
    <scope>NUCLEOTIDE SEQUENCE [LARGE SCALE GENOMIC DNA]</scope>
    <source>
        <strain evidence="2">Weybridge</strain>
    </source>
</reference>
<dbReference type="GeneID" id="25337605"/>
<feature type="region of interest" description="Disordered" evidence="1">
    <location>
        <begin position="558"/>
        <end position="584"/>
    </location>
</feature>
<feature type="compositionally biased region" description="Basic residues" evidence="1">
    <location>
        <begin position="497"/>
        <end position="508"/>
    </location>
</feature>
<feature type="compositionally biased region" description="Low complexity" evidence="1">
    <location>
        <begin position="327"/>
        <end position="336"/>
    </location>
</feature>
<evidence type="ECO:0000313" key="3">
    <source>
        <dbReference type="Proteomes" id="UP000030763"/>
    </source>
</evidence>
<evidence type="ECO:0000313" key="2">
    <source>
        <dbReference type="EMBL" id="CDJ60916.1"/>
    </source>
</evidence>
<dbReference type="OMA" id="ILIHGIC"/>
<keyword evidence="3" id="KW-1185">Reference proteome</keyword>
<feature type="region of interest" description="Disordered" evidence="1">
    <location>
        <begin position="267"/>
        <end position="338"/>
    </location>
</feature>
<accession>U6MA43</accession>
<feature type="region of interest" description="Disordered" evidence="1">
    <location>
        <begin position="459"/>
        <end position="515"/>
    </location>
</feature>
<sequence length="690" mass="74115">MLSSFLSCWLPGCTPPPPPQQLRRWQLVRLPIHSSSRPKLSPGQEEAAPFRTGSLLEQPGSRSGAVSEDEGFVAVPERLTSSFSLFLINLKWHRTIINTISQAELLALCRLAKARSTIRCTEQLGPLSAAPPSKGVLMQQEWRGPCSTDSGAHCAGDRETPCSADGVSASPSHAWRDPQSERPVTASGIPLIRIVGRRKLRVDPIDVCGLLVSGCLQLADLPLLEDLEAVAEETEAAHEKENKCWKWAPLLGMGRRRGDIWKCAAANLQHQQQQKQRQQQRQGPVRRRRNKRFASEGLSSSLTVLQSPRSTAAANDLNVKTPPPPAEGASAEGTAADRPFSSTGAQLGFCGHPACTAEVSGRAPSGDPLKIHFPCGRKGATRIPLGVPDTPSALVCSEDGGEEAEITGEAAAAAVSNLSNNSLALLGHSCRWPLAGACDGWASPSCTAHMGLWEHLPGSDSPSAPVGAYPGDLPSHSEEDWKSAVGFRESRRGGSISRKRRETQRQRQRLSPLDPPYDSHALLLHPFSAAPAAALPDSETARAHEVHEVSLDFLSRTKPTQGCPKCSRRRGSKGDASEGPLTVKVPPCPLHQRLHYTQVGKGPERVVLIHGICMSGYFFAEVIRVLFPDTGEGGLPRGNRPEGPDDGDERGRGTPLAPSAMVFTSPQTSPKRERLIDSHIASPPPSYTAS</sequence>
<feature type="compositionally biased region" description="Polar residues" evidence="1">
    <location>
        <begin position="297"/>
        <end position="313"/>
    </location>
</feature>
<name>U6MA43_EIMMA</name>
<feature type="compositionally biased region" description="Basic and acidic residues" evidence="1">
    <location>
        <begin position="475"/>
        <end position="492"/>
    </location>
</feature>
<feature type="region of interest" description="Disordered" evidence="1">
    <location>
        <begin position="630"/>
        <end position="690"/>
    </location>
</feature>
<proteinExistence type="predicted"/>
<feature type="compositionally biased region" description="Low complexity" evidence="1">
    <location>
        <begin position="269"/>
        <end position="283"/>
    </location>
</feature>
<dbReference type="EMBL" id="HG721956">
    <property type="protein sequence ID" value="CDJ60916.1"/>
    <property type="molecule type" value="Genomic_DNA"/>
</dbReference>
<reference evidence="2" key="1">
    <citation type="submission" date="2013-10" db="EMBL/GenBank/DDBJ databases">
        <title>Genomic analysis of the causative agents of coccidiosis in chickens.</title>
        <authorList>
            <person name="Reid A.J."/>
            <person name="Blake D."/>
            <person name="Billington K."/>
            <person name="Browne H."/>
            <person name="Dunn M."/>
            <person name="Hung S."/>
            <person name="Kawahara F."/>
            <person name="Miranda-Saavedra D."/>
            <person name="Mourier T."/>
            <person name="Nagra H."/>
            <person name="Otto T.D."/>
            <person name="Rawlings N."/>
            <person name="Sanchez A."/>
            <person name="Sanders M."/>
            <person name="Subramaniam C."/>
            <person name="Tay Y."/>
            <person name="Dear P."/>
            <person name="Doerig C."/>
            <person name="Gruber A."/>
            <person name="Parkinson J."/>
            <person name="Shirley M."/>
            <person name="Wan K.L."/>
            <person name="Berriman M."/>
            <person name="Tomley F."/>
            <person name="Pain A."/>
        </authorList>
    </citation>
    <scope>NUCLEOTIDE SEQUENCE [LARGE SCALE GENOMIC DNA]</scope>
    <source>
        <strain evidence="2">Weybridge</strain>
    </source>
</reference>